<dbReference type="GO" id="GO:0008203">
    <property type="term" value="P:cholesterol metabolic process"/>
    <property type="evidence" value="ECO:0007669"/>
    <property type="project" value="InterPro"/>
</dbReference>
<keyword evidence="4" id="KW-0964">Secreted</keyword>
<keyword evidence="11" id="KW-1015">Disulfide bond</keyword>
<dbReference type="Pfam" id="PF06350">
    <property type="entry name" value="HSL_N"/>
    <property type="match status" value="1"/>
</dbReference>
<dbReference type="PRINTS" id="PR00765">
    <property type="entry name" value="CRBOXYPTASEA"/>
</dbReference>
<keyword evidence="6" id="KW-0645">Protease</keyword>
<protein>
    <submittedName>
        <fullName evidence="15">Carboxypeptidase B-like protein</fullName>
    </submittedName>
</protein>
<reference evidence="15 16" key="1">
    <citation type="journal article" date="2018" name="Gigascience">
        <title>Genomes of trombidid mites reveal novel predicted allergens and laterally-transferred genes associated with secondary metabolism.</title>
        <authorList>
            <person name="Dong X."/>
            <person name="Chaisiri K."/>
            <person name="Xia D."/>
            <person name="Armstrong S.D."/>
            <person name="Fang Y."/>
            <person name="Donnelly M.J."/>
            <person name="Kadowaki T."/>
            <person name="McGarry J.W."/>
            <person name="Darby A.C."/>
            <person name="Makepeace B.L."/>
        </authorList>
    </citation>
    <scope>NUCLEOTIDE SEQUENCE [LARGE SCALE GENOMIC DNA]</scope>
    <source>
        <strain evidence="15">UoL-UT</strain>
    </source>
</reference>
<dbReference type="InterPro" id="IPR010468">
    <property type="entry name" value="HSL_N"/>
</dbReference>
<dbReference type="FunFam" id="3.40.630.10:FF:000040">
    <property type="entry name" value="zinc carboxypeptidase"/>
    <property type="match status" value="1"/>
</dbReference>
<dbReference type="VEuPathDB" id="VectorBase:LDEU002247"/>
<dbReference type="EMBL" id="NCKV01000770">
    <property type="protein sequence ID" value="RWS29793.1"/>
    <property type="molecule type" value="Genomic_DNA"/>
</dbReference>
<keyword evidence="10" id="KW-0482">Metalloprotease</keyword>
<feature type="active site" description="Proton donor/acceptor" evidence="13">
    <location>
        <position position="915"/>
    </location>
</feature>
<evidence type="ECO:0000256" key="11">
    <source>
        <dbReference type="ARBA" id="ARBA00023157"/>
    </source>
</evidence>
<evidence type="ECO:0000256" key="3">
    <source>
        <dbReference type="ARBA" id="ARBA00005988"/>
    </source>
</evidence>
<sequence length="955" mass="110114">MESTANVNIEQMSAIEKLLSDNSKVVINLKMKQNIKEIVALANSIEKWAKNYDYDENKANGYRSLVEISSIYIQLVANECERFGVHKVNDTSLVNLSIVMLNCLKTAVRLREEDHIEKSDSDSDASMVIVQSKVPEENEQISLFKKDDTFIRETLFLMKNIKQSMISLSSRFAYFWLDKRFGNCNKAMLLLMSLYATPMKSWYNILTDDSCRERAVQYAIDHQTFQFLTYFWSFPKQLFIDKLLISFANFNSEVGIKEIFVPRQAKWKMDSISLEVNTQRLNDFGYIESNQSKTRCCLISKNERNKCDSIVLHCRGGMSDTQESHQPYLVDWVDKMRSIPVLSVDYTSLSEGSISVALQEIMDVYIWLISNHRSVRQKLGYQPKKVVLCGHGIGGYLMMLLLFMLNDIQSLINEESIVHASKGEQKKAKTLIERLLNILRQLRSKGLFNTLIDFSQKWLKFAGSVIHRFEVSPFKKCKNSWLIDDSRQLQERISDYVNASIAPIFHRDFDSVSDIPLYLMTSEFDYTLDDNITMAKCWKGQVTLKCFKRLPHSFLRYFYLSEEAKKASNICLSYLLNSFGFEFSENEEQEMSFIELWSKPTEAKPTLMAVNNNEHGKSFLTSLTKEKILYEIVAKNLTTLIEDQKKVVSSGFRAHVDSFLQNYHPYQDIVNKLYSWAKHHPNTIKIKVIGKSIENRNIHGVQIGDGSQQKSNVLIECGIHAREWISPASCLYLINQLLTNTNILQSYTFYMVPMLNPDGYVFTWTKDRLWRKNRRRTNNRRCFGVDLNRNFGAHFGGTGASSDPCSETYRGTSAFSEPEAKAFRDYAMSLRRVVASFHMHSYGQMILFPLGYTKRKHPRFNLLNSLGKNAVTSIRQTRGTKYTYGQSSVVLYSSSGCSDDWTFTTINPQVSYTIEGRDSGRYGFILPRNQILSASSDAWTAIMSILNNLKKQKHR</sequence>
<dbReference type="InterPro" id="IPR000834">
    <property type="entry name" value="Peptidase_M14"/>
</dbReference>
<comment type="function">
    <text evidence="12">Involved in the digestion of the blood meal.</text>
</comment>
<dbReference type="OrthoDB" id="3626597at2759"/>
<evidence type="ECO:0000256" key="10">
    <source>
        <dbReference type="ARBA" id="ARBA00023049"/>
    </source>
</evidence>
<gene>
    <name evidence="15" type="ORF">B4U80_03104</name>
</gene>
<dbReference type="GO" id="GO:0016298">
    <property type="term" value="F:lipase activity"/>
    <property type="evidence" value="ECO:0007669"/>
    <property type="project" value="InterPro"/>
</dbReference>
<dbReference type="CDD" id="cd03860">
    <property type="entry name" value="M14_CP_A-B_like"/>
    <property type="match status" value="1"/>
</dbReference>
<dbReference type="GO" id="GO:0008270">
    <property type="term" value="F:zinc ion binding"/>
    <property type="evidence" value="ECO:0007669"/>
    <property type="project" value="InterPro"/>
</dbReference>
<dbReference type="SMART" id="SM00631">
    <property type="entry name" value="Zn_pept"/>
    <property type="match status" value="1"/>
</dbReference>
<evidence type="ECO:0000256" key="6">
    <source>
        <dbReference type="ARBA" id="ARBA00022670"/>
    </source>
</evidence>
<evidence type="ECO:0000256" key="9">
    <source>
        <dbReference type="ARBA" id="ARBA00022833"/>
    </source>
</evidence>
<evidence type="ECO:0000256" key="4">
    <source>
        <dbReference type="ARBA" id="ARBA00022525"/>
    </source>
</evidence>
<evidence type="ECO:0000256" key="13">
    <source>
        <dbReference type="PROSITE-ProRule" id="PRU01379"/>
    </source>
</evidence>
<evidence type="ECO:0000313" key="16">
    <source>
        <dbReference type="Proteomes" id="UP000288716"/>
    </source>
</evidence>
<comment type="subcellular location">
    <subcellularLocation>
        <location evidence="2">Secreted</location>
    </subcellularLocation>
</comment>
<dbReference type="GO" id="GO:0016042">
    <property type="term" value="P:lipid catabolic process"/>
    <property type="evidence" value="ECO:0007669"/>
    <property type="project" value="InterPro"/>
</dbReference>
<dbReference type="SUPFAM" id="SSF53187">
    <property type="entry name" value="Zn-dependent exopeptidases"/>
    <property type="match status" value="1"/>
</dbReference>
<dbReference type="Pfam" id="PF00246">
    <property type="entry name" value="Peptidase_M14"/>
    <property type="match status" value="1"/>
</dbReference>
<keyword evidence="9" id="KW-0862">Zinc</keyword>
<dbReference type="GO" id="GO:0006508">
    <property type="term" value="P:proteolysis"/>
    <property type="evidence" value="ECO:0007669"/>
    <property type="project" value="UniProtKB-KW"/>
</dbReference>
<comment type="caution">
    <text evidence="15">The sequence shown here is derived from an EMBL/GenBank/DDBJ whole genome shotgun (WGS) entry which is preliminary data.</text>
</comment>
<evidence type="ECO:0000256" key="1">
    <source>
        <dbReference type="ARBA" id="ARBA00001947"/>
    </source>
</evidence>
<evidence type="ECO:0000256" key="8">
    <source>
        <dbReference type="ARBA" id="ARBA00022801"/>
    </source>
</evidence>
<dbReference type="GO" id="GO:0004181">
    <property type="term" value="F:metallocarboxypeptidase activity"/>
    <property type="evidence" value="ECO:0007669"/>
    <property type="project" value="InterPro"/>
</dbReference>
<evidence type="ECO:0000259" key="14">
    <source>
        <dbReference type="PROSITE" id="PS52035"/>
    </source>
</evidence>
<dbReference type="InterPro" id="IPR029058">
    <property type="entry name" value="AB_hydrolase_fold"/>
</dbReference>
<comment type="cofactor">
    <cofactor evidence="1">
        <name>Zn(2+)</name>
        <dbReference type="ChEBI" id="CHEBI:29105"/>
    </cofactor>
</comment>
<dbReference type="Gene3D" id="3.40.50.1820">
    <property type="entry name" value="alpha/beta hydrolase"/>
    <property type="match status" value="1"/>
</dbReference>
<keyword evidence="7" id="KW-0479">Metal-binding</keyword>
<evidence type="ECO:0000256" key="5">
    <source>
        <dbReference type="ARBA" id="ARBA00022645"/>
    </source>
</evidence>
<keyword evidence="8" id="KW-0378">Hydrolase</keyword>
<evidence type="ECO:0000256" key="2">
    <source>
        <dbReference type="ARBA" id="ARBA00004613"/>
    </source>
</evidence>
<feature type="domain" description="Peptidase M14" evidence="14">
    <location>
        <begin position="662"/>
        <end position="949"/>
    </location>
</feature>
<comment type="similarity">
    <text evidence="3 13">Belongs to the peptidase M14 family.</text>
</comment>
<proteinExistence type="inferred from homology"/>
<dbReference type="PROSITE" id="PS52035">
    <property type="entry name" value="PEPTIDASE_M14"/>
    <property type="match status" value="1"/>
</dbReference>
<dbReference type="Gene3D" id="3.40.630.10">
    <property type="entry name" value="Zn peptidases"/>
    <property type="match status" value="1"/>
</dbReference>
<dbReference type="PANTHER" id="PTHR11705">
    <property type="entry name" value="PROTEASE FAMILY M14 CARBOXYPEPTIDASE A,B"/>
    <property type="match status" value="1"/>
</dbReference>
<dbReference type="Proteomes" id="UP000288716">
    <property type="component" value="Unassembled WGS sequence"/>
</dbReference>
<dbReference type="SUPFAM" id="SSF53474">
    <property type="entry name" value="alpha/beta-Hydrolases"/>
    <property type="match status" value="1"/>
</dbReference>
<dbReference type="AlphaFoldDB" id="A0A443SQL5"/>
<evidence type="ECO:0000313" key="15">
    <source>
        <dbReference type="EMBL" id="RWS29793.1"/>
    </source>
</evidence>
<dbReference type="InterPro" id="IPR013094">
    <property type="entry name" value="AB_hydrolase_3"/>
</dbReference>
<organism evidence="15 16">
    <name type="scientific">Leptotrombidium deliense</name>
    <dbReference type="NCBI Taxonomy" id="299467"/>
    <lineage>
        <taxon>Eukaryota</taxon>
        <taxon>Metazoa</taxon>
        <taxon>Ecdysozoa</taxon>
        <taxon>Arthropoda</taxon>
        <taxon>Chelicerata</taxon>
        <taxon>Arachnida</taxon>
        <taxon>Acari</taxon>
        <taxon>Acariformes</taxon>
        <taxon>Trombidiformes</taxon>
        <taxon>Prostigmata</taxon>
        <taxon>Anystina</taxon>
        <taxon>Parasitengona</taxon>
        <taxon>Trombiculoidea</taxon>
        <taxon>Trombiculidae</taxon>
        <taxon>Leptotrombidium</taxon>
    </lineage>
</organism>
<name>A0A443SQL5_9ACAR</name>
<dbReference type="Pfam" id="PF07859">
    <property type="entry name" value="Abhydrolase_3"/>
    <property type="match status" value="1"/>
</dbReference>
<dbReference type="GO" id="GO:0005615">
    <property type="term" value="C:extracellular space"/>
    <property type="evidence" value="ECO:0007669"/>
    <property type="project" value="TreeGrafter"/>
</dbReference>
<evidence type="ECO:0000256" key="7">
    <source>
        <dbReference type="ARBA" id="ARBA00022723"/>
    </source>
</evidence>
<keyword evidence="16" id="KW-1185">Reference proteome</keyword>
<accession>A0A443SQL5</accession>
<dbReference type="PANTHER" id="PTHR11705:SF140">
    <property type="entry name" value="FI02848P-RELATED"/>
    <property type="match status" value="1"/>
</dbReference>
<evidence type="ECO:0000256" key="12">
    <source>
        <dbReference type="ARBA" id="ARBA00057299"/>
    </source>
</evidence>
<keyword evidence="5 15" id="KW-0121">Carboxypeptidase</keyword>